<feature type="compositionally biased region" description="Basic and acidic residues" evidence="1">
    <location>
        <begin position="259"/>
        <end position="281"/>
    </location>
</feature>
<reference evidence="3" key="1">
    <citation type="submission" date="2016-11" db="UniProtKB">
        <authorList>
            <consortium name="WormBaseParasite"/>
        </authorList>
    </citation>
    <scope>IDENTIFICATION</scope>
</reference>
<sequence>MPTYRWTPSLAKLALLCKAHMLKEENLEDSILSGIGALFTLFSTRPQLQPKALEDVLLIASWFLEPEKLFEKVDKKHEPSSDVEDDRFQDEYLDSEVRDVDIPTPYPSGTPSHHPTKALEREDTALSLHSGSRGSLRKPTEAEKKVYEYESPLKKTNSGPYLNRKVTEAQMATDSFPNSPKKQKTERTPEKTELKDGYSSDGYSSVIKPDFLRQAKDPLNLYKRSASSEEEELKEIYEQQRINKEMLKKKAAADKLEKKAAEKAKTEKKSKDKEKDKDEERKKKKKKKHQTQTVTRDSYQSDSRRDAKSKTKNLMYDVVVVACVLVNVKCGLFMRLEVTGSPCTMFRQLLLLGFLASLGAAEIRRTHQNTQSLIVLIGFYTSTCHGAGTNGDIIPYLGHIDKDDQLIWKLPLRMIDGSYRDNFENGELTSDEVYISNRARIAEIEEACFQHADGDQNKYERCFDPNIVNIQKKSWKYSPLSAWKIEEIKIRVQWGNRHPVANHFGFFGPFHDCYSNWIEKEPEYSYIRTDDKDYSKKAMLKGRIFQIGQKYPRNE</sequence>
<feature type="region of interest" description="Disordered" evidence="1">
    <location>
        <begin position="126"/>
        <end position="205"/>
    </location>
</feature>
<feature type="compositionally biased region" description="Polar residues" evidence="1">
    <location>
        <begin position="170"/>
        <end position="180"/>
    </location>
</feature>
<feature type="compositionally biased region" description="Basic and acidic residues" evidence="1">
    <location>
        <begin position="183"/>
        <end position="198"/>
    </location>
</feature>
<evidence type="ECO:0000256" key="1">
    <source>
        <dbReference type="SAM" id="MobiDB-lite"/>
    </source>
</evidence>
<name>A0A1I8AHI7_9BILA</name>
<feature type="region of interest" description="Disordered" evidence="1">
    <location>
        <begin position="259"/>
        <end position="306"/>
    </location>
</feature>
<dbReference type="Proteomes" id="UP000095287">
    <property type="component" value="Unplaced"/>
</dbReference>
<evidence type="ECO:0000313" key="3">
    <source>
        <dbReference type="WBParaSite" id="L893_g5542.t1"/>
    </source>
</evidence>
<evidence type="ECO:0000313" key="2">
    <source>
        <dbReference type="Proteomes" id="UP000095287"/>
    </source>
</evidence>
<dbReference type="WBParaSite" id="L893_g5542.t1">
    <property type="protein sequence ID" value="L893_g5542.t1"/>
    <property type="gene ID" value="L893_g5542"/>
</dbReference>
<dbReference type="AlphaFoldDB" id="A0A1I8AHI7"/>
<proteinExistence type="predicted"/>
<accession>A0A1I8AHI7</accession>
<keyword evidence="2" id="KW-1185">Reference proteome</keyword>
<feature type="compositionally biased region" description="Basic and acidic residues" evidence="1">
    <location>
        <begin position="138"/>
        <end position="153"/>
    </location>
</feature>
<feature type="compositionally biased region" description="Polar residues" evidence="1">
    <location>
        <begin position="291"/>
        <end position="301"/>
    </location>
</feature>
<organism evidence="2 3">
    <name type="scientific">Steinernema glaseri</name>
    <dbReference type="NCBI Taxonomy" id="37863"/>
    <lineage>
        <taxon>Eukaryota</taxon>
        <taxon>Metazoa</taxon>
        <taxon>Ecdysozoa</taxon>
        <taxon>Nematoda</taxon>
        <taxon>Chromadorea</taxon>
        <taxon>Rhabditida</taxon>
        <taxon>Tylenchina</taxon>
        <taxon>Panagrolaimomorpha</taxon>
        <taxon>Strongyloidoidea</taxon>
        <taxon>Steinernematidae</taxon>
        <taxon>Steinernema</taxon>
    </lineage>
</organism>
<protein>
    <submittedName>
        <fullName evidence="3">Uncharacterized protein</fullName>
    </submittedName>
</protein>